<accession>A0A2T0AYT9</accession>
<dbReference type="GO" id="GO:0016810">
    <property type="term" value="F:hydrolase activity, acting on carbon-nitrogen (but not peptide) bonds"/>
    <property type="evidence" value="ECO:0007669"/>
    <property type="project" value="InterPro"/>
</dbReference>
<keyword evidence="7" id="KW-1185">Reference proteome</keyword>
<dbReference type="SUPFAM" id="SSF88713">
    <property type="entry name" value="Glycoside hydrolase/deacetylase"/>
    <property type="match status" value="1"/>
</dbReference>
<dbReference type="PROSITE" id="PS51677">
    <property type="entry name" value="NODB"/>
    <property type="match status" value="1"/>
</dbReference>
<evidence type="ECO:0000259" key="5">
    <source>
        <dbReference type="PROSITE" id="PS51677"/>
    </source>
</evidence>
<sequence>MGQAGKIVEERWLRAEGVGRHARAVWAEVLLRLCYVITLAALMSVVATIAGASWYREDGVFPYVFMEALPETSPPGLSNGPEGLKPYPTETHPAERVEPSRPLRQVPNAGRRVALTFDDGPFPRWTERYLAVLAATKTPATFFLVGRQAQAFPQLVQAVLTGGHEVASHSWRHANLSKVPFKEAQADLRQAAFVLEEISGGQIKYFRPPYGALSDDLLTAATELKLKTVTWNIDPRDWSNPGPDAIVKNVMNNVRDGSIILLHEGHPGTLAALPLLVKRLREKGYELVTVSELMAAGGMEE</sequence>
<comment type="caution">
    <text evidence="6">The sequence shown here is derived from an EMBL/GenBank/DDBJ whole genome shotgun (WGS) entry which is preliminary data.</text>
</comment>
<reference evidence="6 7" key="1">
    <citation type="submission" date="2018-03" db="EMBL/GenBank/DDBJ databases">
        <title>Genome sequence of Moorella humiferrea DSM 23265.</title>
        <authorList>
            <person name="Poehlein A."/>
            <person name="Daniel R."/>
        </authorList>
    </citation>
    <scope>NUCLEOTIDE SEQUENCE [LARGE SCALE GENOMIC DNA]</scope>
    <source>
        <strain evidence="6 7">DSM 23265</strain>
    </source>
</reference>
<evidence type="ECO:0000313" key="7">
    <source>
        <dbReference type="Proteomes" id="UP000238415"/>
    </source>
</evidence>
<gene>
    <name evidence="6" type="primary">pdaC</name>
    <name evidence="6" type="ORF">MOHU_00220</name>
</gene>
<evidence type="ECO:0000313" key="6">
    <source>
        <dbReference type="EMBL" id="PRR76178.1"/>
    </source>
</evidence>
<evidence type="ECO:0000256" key="3">
    <source>
        <dbReference type="SAM" id="MobiDB-lite"/>
    </source>
</evidence>
<dbReference type="InterPro" id="IPR050248">
    <property type="entry name" value="Polysacc_deacetylase_ArnD"/>
</dbReference>
<evidence type="ECO:0000256" key="4">
    <source>
        <dbReference type="SAM" id="Phobius"/>
    </source>
</evidence>
<keyword evidence="4" id="KW-1133">Transmembrane helix</keyword>
<evidence type="ECO:0000256" key="2">
    <source>
        <dbReference type="ARBA" id="ARBA00022801"/>
    </source>
</evidence>
<name>A0A2T0AYT9_9FIRM</name>
<protein>
    <submittedName>
        <fullName evidence="6">Peptidoglycan-N-acetylmuramic acid deacetylase PdaC</fullName>
        <ecNumber evidence="6">3.5.1.-</ecNumber>
    </submittedName>
</protein>
<dbReference type="RefSeq" id="WP_106004078.1">
    <property type="nucleotide sequence ID" value="NZ_CP136419.1"/>
</dbReference>
<dbReference type="AlphaFoldDB" id="A0A2T0AYT9"/>
<dbReference type="InterPro" id="IPR011330">
    <property type="entry name" value="Glyco_hydro/deAcase_b/a-brl"/>
</dbReference>
<dbReference type="GO" id="GO:0016020">
    <property type="term" value="C:membrane"/>
    <property type="evidence" value="ECO:0007669"/>
    <property type="project" value="TreeGrafter"/>
</dbReference>
<dbReference type="EC" id="3.5.1.-" evidence="6"/>
<feature type="domain" description="NodB homology" evidence="5">
    <location>
        <begin position="111"/>
        <end position="288"/>
    </location>
</feature>
<dbReference type="GO" id="GO:0046872">
    <property type="term" value="F:metal ion binding"/>
    <property type="evidence" value="ECO:0007669"/>
    <property type="project" value="UniProtKB-KW"/>
</dbReference>
<dbReference type="OrthoDB" id="9806342at2"/>
<dbReference type="Pfam" id="PF01522">
    <property type="entry name" value="Polysacc_deac_1"/>
    <property type="match status" value="1"/>
</dbReference>
<dbReference type="Proteomes" id="UP000238415">
    <property type="component" value="Unassembled WGS sequence"/>
</dbReference>
<proteinExistence type="predicted"/>
<feature type="transmembrane region" description="Helical" evidence="4">
    <location>
        <begin position="29"/>
        <end position="55"/>
    </location>
</feature>
<dbReference type="InterPro" id="IPR002509">
    <property type="entry name" value="NODB_dom"/>
</dbReference>
<dbReference type="GO" id="GO:0005975">
    <property type="term" value="P:carbohydrate metabolic process"/>
    <property type="evidence" value="ECO:0007669"/>
    <property type="project" value="InterPro"/>
</dbReference>
<dbReference type="PANTHER" id="PTHR10587">
    <property type="entry name" value="GLYCOSYL TRANSFERASE-RELATED"/>
    <property type="match status" value="1"/>
</dbReference>
<keyword evidence="4" id="KW-0812">Transmembrane</keyword>
<feature type="region of interest" description="Disordered" evidence="3">
    <location>
        <begin position="73"/>
        <end position="98"/>
    </location>
</feature>
<dbReference type="EMBL" id="PVXM01000001">
    <property type="protein sequence ID" value="PRR76178.1"/>
    <property type="molecule type" value="Genomic_DNA"/>
</dbReference>
<dbReference type="PANTHER" id="PTHR10587:SF133">
    <property type="entry name" value="CHITIN DEACETYLASE 1-RELATED"/>
    <property type="match status" value="1"/>
</dbReference>
<evidence type="ECO:0000256" key="1">
    <source>
        <dbReference type="ARBA" id="ARBA00022723"/>
    </source>
</evidence>
<dbReference type="Gene3D" id="3.20.20.370">
    <property type="entry name" value="Glycoside hydrolase/deacetylase"/>
    <property type="match status" value="1"/>
</dbReference>
<organism evidence="6 7">
    <name type="scientific">Neomoorella humiferrea</name>
    <dbReference type="NCBI Taxonomy" id="676965"/>
    <lineage>
        <taxon>Bacteria</taxon>
        <taxon>Bacillati</taxon>
        <taxon>Bacillota</taxon>
        <taxon>Clostridia</taxon>
        <taxon>Neomoorellales</taxon>
        <taxon>Neomoorellaceae</taxon>
        <taxon>Neomoorella</taxon>
    </lineage>
</organism>
<keyword evidence="4" id="KW-0472">Membrane</keyword>
<keyword evidence="2 6" id="KW-0378">Hydrolase</keyword>
<keyword evidence="1" id="KW-0479">Metal-binding</keyword>
<dbReference type="CDD" id="cd10917">
    <property type="entry name" value="CE4_NodB_like_6s_7s"/>
    <property type="match status" value="1"/>
</dbReference>